<dbReference type="RefSeq" id="XP_064700650.1">
    <property type="nucleotide sequence ID" value="XM_064853696.1"/>
</dbReference>
<dbReference type="Pfam" id="PF00501">
    <property type="entry name" value="AMP-binding"/>
    <property type="match status" value="1"/>
</dbReference>
<reference evidence="8 9" key="1">
    <citation type="submission" date="2023-08" db="EMBL/GenBank/DDBJ databases">
        <title>Black Yeasts Isolated from many extreme environments.</title>
        <authorList>
            <person name="Coleine C."/>
            <person name="Stajich J.E."/>
            <person name="Selbmann L."/>
        </authorList>
    </citation>
    <scope>NUCLEOTIDE SEQUENCE [LARGE SCALE GENOMIC DNA]</scope>
    <source>
        <strain evidence="8 9">CCFEE 5792</strain>
    </source>
</reference>
<dbReference type="PANTHER" id="PTHR24096:SF317">
    <property type="entry name" value="ADENYLATE-FORMING ENZYME AFEA"/>
    <property type="match status" value="1"/>
</dbReference>
<keyword evidence="3" id="KW-0436">Ligase</keyword>
<evidence type="ECO:0000313" key="8">
    <source>
        <dbReference type="EMBL" id="KAK5045011.1"/>
    </source>
</evidence>
<dbReference type="InterPro" id="IPR025110">
    <property type="entry name" value="AMP-bd_C"/>
</dbReference>
<dbReference type="InterPro" id="IPR042099">
    <property type="entry name" value="ANL_N_sf"/>
</dbReference>
<keyword evidence="5" id="KW-0067">ATP-binding</keyword>
<dbReference type="Pfam" id="PF13193">
    <property type="entry name" value="AMP-binding_C"/>
    <property type="match status" value="1"/>
</dbReference>
<sequence>MTSSHPEHVWAAADLLHIPDSDILSFTFYQINHLDPHRPIFLEAKDPHLSYSALQVRQRVRQLAKGLRHHGLNPGDCVCLHSYNNIHYPVLWLGIIAAGGIVSGSNPAYTASELTRHFHLTRPKFIITQSDALPPILQATAASGIPSSNVFCLGSRDDQLSPDNDCKSWISLLNFGEYDWQQDQPGDRPTQSRIAVYAMTSGTTGLPKAALIPHRYLVAQTAMLEARVGRSAYQPSQLICLPVFHAFASPLALVIPLRLGIPTYFLPRFNLADFTAAIHRFSITDCPVVPPIIAAMNRLSTEDQYLVKSLRYVVCAGAPMTASVQTQLYSLLSPDAVIAQCLGTTETGWLTLFDPGEKDTSGSVGRLMPNVELKLVDENGNVISKDDVPGEGFVRTPVLFSGYLGNAQETAASLDPQGFYGTGDLLYVHNNKVFHDGRIKEIMKVNGWQVSPSELEGVLLQHPRIMDVGVVGRSSLNPSGIPETLPRAYVVRRPFRPSDTSPLSEDEVKTFLASKVISYKQLKGGVAFVKAIPRSNTGKILRRLLEQAEIDDSDNLSRSEQPKKLQVVLRGVYRP</sequence>
<dbReference type="GO" id="GO:0019748">
    <property type="term" value="P:secondary metabolic process"/>
    <property type="evidence" value="ECO:0007669"/>
    <property type="project" value="TreeGrafter"/>
</dbReference>
<dbReference type="Proteomes" id="UP001358417">
    <property type="component" value="Unassembled WGS sequence"/>
</dbReference>
<dbReference type="PANTHER" id="PTHR24096">
    <property type="entry name" value="LONG-CHAIN-FATTY-ACID--COA LIGASE"/>
    <property type="match status" value="1"/>
</dbReference>
<dbReference type="Gene3D" id="3.40.50.12780">
    <property type="entry name" value="N-terminal domain of ligase-like"/>
    <property type="match status" value="1"/>
</dbReference>
<protein>
    <submittedName>
        <fullName evidence="8">Uncharacterized protein</fullName>
    </submittedName>
</protein>
<dbReference type="AlphaFoldDB" id="A0AAV9MUA4"/>
<evidence type="ECO:0000259" key="7">
    <source>
        <dbReference type="Pfam" id="PF13193"/>
    </source>
</evidence>
<comment type="caution">
    <text evidence="8">The sequence shown here is derived from an EMBL/GenBank/DDBJ whole genome shotgun (WGS) entry which is preliminary data.</text>
</comment>
<feature type="domain" description="AMP-binding enzyme C-terminal" evidence="7">
    <location>
        <begin position="454"/>
        <end position="539"/>
    </location>
</feature>
<proteinExistence type="inferred from homology"/>
<dbReference type="SUPFAM" id="SSF56801">
    <property type="entry name" value="Acetyl-CoA synthetase-like"/>
    <property type="match status" value="1"/>
</dbReference>
<gene>
    <name evidence="8" type="ORF">LTR84_010159</name>
</gene>
<dbReference type="Gene3D" id="3.30.300.30">
    <property type="match status" value="1"/>
</dbReference>
<keyword evidence="4" id="KW-0547">Nucleotide-binding</keyword>
<evidence type="ECO:0000259" key="6">
    <source>
        <dbReference type="Pfam" id="PF00501"/>
    </source>
</evidence>
<comment type="pathway">
    <text evidence="1">Secondary metabolite biosynthesis.</text>
</comment>
<dbReference type="PROSITE" id="PS00455">
    <property type="entry name" value="AMP_BINDING"/>
    <property type="match status" value="1"/>
</dbReference>
<dbReference type="InterPro" id="IPR045851">
    <property type="entry name" value="AMP-bd_C_sf"/>
</dbReference>
<comment type="similarity">
    <text evidence="2">Belongs to the ATP-dependent AMP-binding enzyme family.</text>
</comment>
<dbReference type="GO" id="GO:0005524">
    <property type="term" value="F:ATP binding"/>
    <property type="evidence" value="ECO:0007669"/>
    <property type="project" value="UniProtKB-KW"/>
</dbReference>
<evidence type="ECO:0000256" key="2">
    <source>
        <dbReference type="ARBA" id="ARBA00006432"/>
    </source>
</evidence>
<dbReference type="InterPro" id="IPR020845">
    <property type="entry name" value="AMP-binding_CS"/>
</dbReference>
<keyword evidence="9" id="KW-1185">Reference proteome</keyword>
<dbReference type="InterPro" id="IPR000873">
    <property type="entry name" value="AMP-dep_synth/lig_dom"/>
</dbReference>
<dbReference type="GeneID" id="89978317"/>
<evidence type="ECO:0000313" key="9">
    <source>
        <dbReference type="Proteomes" id="UP001358417"/>
    </source>
</evidence>
<evidence type="ECO:0000256" key="3">
    <source>
        <dbReference type="ARBA" id="ARBA00022598"/>
    </source>
</evidence>
<organism evidence="8 9">
    <name type="scientific">Exophiala bonariae</name>
    <dbReference type="NCBI Taxonomy" id="1690606"/>
    <lineage>
        <taxon>Eukaryota</taxon>
        <taxon>Fungi</taxon>
        <taxon>Dikarya</taxon>
        <taxon>Ascomycota</taxon>
        <taxon>Pezizomycotina</taxon>
        <taxon>Eurotiomycetes</taxon>
        <taxon>Chaetothyriomycetidae</taxon>
        <taxon>Chaetothyriales</taxon>
        <taxon>Herpotrichiellaceae</taxon>
        <taxon>Exophiala</taxon>
    </lineage>
</organism>
<dbReference type="GO" id="GO:0016405">
    <property type="term" value="F:CoA-ligase activity"/>
    <property type="evidence" value="ECO:0007669"/>
    <property type="project" value="TreeGrafter"/>
</dbReference>
<name>A0AAV9MUA4_9EURO</name>
<evidence type="ECO:0000256" key="4">
    <source>
        <dbReference type="ARBA" id="ARBA00022741"/>
    </source>
</evidence>
<accession>A0AAV9MUA4</accession>
<evidence type="ECO:0000256" key="5">
    <source>
        <dbReference type="ARBA" id="ARBA00022840"/>
    </source>
</evidence>
<evidence type="ECO:0000256" key="1">
    <source>
        <dbReference type="ARBA" id="ARBA00005179"/>
    </source>
</evidence>
<feature type="domain" description="AMP-dependent synthetase/ligase" evidence="6">
    <location>
        <begin position="38"/>
        <end position="404"/>
    </location>
</feature>
<dbReference type="EMBL" id="JAVRRD010000040">
    <property type="protein sequence ID" value="KAK5045011.1"/>
    <property type="molecule type" value="Genomic_DNA"/>
</dbReference>